<reference evidence="7" key="1">
    <citation type="journal article" date="2019" name="Int. J. Syst. Evol. Microbiol.">
        <title>The Global Catalogue of Microorganisms (GCM) 10K type strain sequencing project: providing services to taxonomists for standard genome sequencing and annotation.</title>
        <authorList>
            <consortium name="The Broad Institute Genomics Platform"/>
            <consortium name="The Broad Institute Genome Sequencing Center for Infectious Disease"/>
            <person name="Wu L."/>
            <person name="Ma J."/>
        </authorList>
    </citation>
    <scope>NUCLEOTIDE SEQUENCE [LARGE SCALE GENOMIC DNA]</scope>
    <source>
        <strain evidence="7">JCM 10977</strain>
    </source>
</reference>
<keyword evidence="4" id="KW-0574">Periplasm</keyword>
<dbReference type="PROSITE" id="PS51257">
    <property type="entry name" value="PROKAR_LIPOPROTEIN"/>
    <property type="match status" value="1"/>
</dbReference>
<proteinExistence type="predicted"/>
<comment type="caution">
    <text evidence="6">The sequence shown here is derived from an EMBL/GenBank/DDBJ whole genome shotgun (WGS) entry which is preliminary data.</text>
</comment>
<evidence type="ECO:0000256" key="2">
    <source>
        <dbReference type="ARBA" id="ARBA00022448"/>
    </source>
</evidence>
<feature type="signal peptide" evidence="5">
    <location>
        <begin position="1"/>
        <end position="23"/>
    </location>
</feature>
<keyword evidence="2" id="KW-0813">Transport</keyword>
<dbReference type="InterPro" id="IPR006059">
    <property type="entry name" value="SBP"/>
</dbReference>
<evidence type="ECO:0000256" key="4">
    <source>
        <dbReference type="ARBA" id="ARBA00022764"/>
    </source>
</evidence>
<dbReference type="PANTHER" id="PTHR30006">
    <property type="entry name" value="THIAMINE-BINDING PERIPLASMIC PROTEIN-RELATED"/>
    <property type="match status" value="1"/>
</dbReference>
<dbReference type="PANTHER" id="PTHR30006:SF3">
    <property type="entry name" value="THIAMINE-BINDING PERIPLASMIC PROTEIN"/>
    <property type="match status" value="1"/>
</dbReference>
<dbReference type="RefSeq" id="WP_343982467.1">
    <property type="nucleotide sequence ID" value="NZ_BAAAHK010000022.1"/>
</dbReference>
<dbReference type="Gene3D" id="3.40.190.10">
    <property type="entry name" value="Periplasmic binding protein-like II"/>
    <property type="match status" value="2"/>
</dbReference>
<organism evidence="6 7">
    <name type="scientific">Kribbella koreensis</name>
    <dbReference type="NCBI Taxonomy" id="57909"/>
    <lineage>
        <taxon>Bacteria</taxon>
        <taxon>Bacillati</taxon>
        <taxon>Actinomycetota</taxon>
        <taxon>Actinomycetes</taxon>
        <taxon>Propionibacteriales</taxon>
        <taxon>Kribbellaceae</taxon>
        <taxon>Kribbella</taxon>
    </lineage>
</organism>
<gene>
    <name evidence="6" type="ORF">GCM10009554_76860</name>
</gene>
<name>A0ABP4C530_9ACTN</name>
<evidence type="ECO:0000313" key="6">
    <source>
        <dbReference type="EMBL" id="GAA0961034.1"/>
    </source>
</evidence>
<dbReference type="NCBIfam" id="NF011620">
    <property type="entry name" value="PRK15046.1"/>
    <property type="match status" value="1"/>
</dbReference>
<keyword evidence="3 5" id="KW-0732">Signal</keyword>
<dbReference type="Proteomes" id="UP001500542">
    <property type="component" value="Unassembled WGS sequence"/>
</dbReference>
<sequence>MFRSRALTGLLAGALLTSLVACGGTGAASTNGAGDSSGKIVTVYSADGLADWYKTRFDAFTKQTGTKVQLVEAGSGEVVSRLQKEKSNPQADVVITLPPFVQKASADKLLQDYQVPGSDQVKGPKAADYVTVIDNYLSFIANPSKGALPKTFDELLDPRFKGKIQYSTPGQAGDGTAVLLLLQHLLAKQGALDYLKKLEANNVGPSASTGKLQPKVSKGEIYVANGDVQMNLTSIANDKSAFQVFFPATADGKRSTVALPYVMGLGAGAPNKDGGEKLMTYLLSPEAQQTVSGDAFGIPARADVKPTDANYQSVLKAMAGVEVWQPDWNAVLASLDADVAAYDKAVQG</sequence>
<evidence type="ECO:0000256" key="5">
    <source>
        <dbReference type="SAM" id="SignalP"/>
    </source>
</evidence>
<dbReference type="EMBL" id="BAAAHK010000022">
    <property type="protein sequence ID" value="GAA0961034.1"/>
    <property type="molecule type" value="Genomic_DNA"/>
</dbReference>
<keyword evidence="7" id="KW-1185">Reference proteome</keyword>
<feature type="chain" id="PRO_5047519097" evidence="5">
    <location>
        <begin position="24"/>
        <end position="348"/>
    </location>
</feature>
<evidence type="ECO:0000256" key="3">
    <source>
        <dbReference type="ARBA" id="ARBA00022729"/>
    </source>
</evidence>
<evidence type="ECO:0000256" key="1">
    <source>
        <dbReference type="ARBA" id="ARBA00004418"/>
    </source>
</evidence>
<accession>A0ABP4C530</accession>
<comment type="subcellular location">
    <subcellularLocation>
        <location evidence="1">Periplasm</location>
    </subcellularLocation>
</comment>
<evidence type="ECO:0000313" key="7">
    <source>
        <dbReference type="Proteomes" id="UP001500542"/>
    </source>
</evidence>
<protein>
    <submittedName>
        <fullName evidence="6">2-aminoethylphosphonate ABC transporter substrate-binding protein</fullName>
    </submittedName>
</protein>
<dbReference type="Pfam" id="PF13416">
    <property type="entry name" value="SBP_bac_8"/>
    <property type="match status" value="1"/>
</dbReference>
<dbReference type="SUPFAM" id="SSF53850">
    <property type="entry name" value="Periplasmic binding protein-like II"/>
    <property type="match status" value="1"/>
</dbReference>